<comment type="caution">
    <text evidence="2">The sequence shown here is derived from an EMBL/GenBank/DDBJ whole genome shotgun (WGS) entry which is preliminary data.</text>
</comment>
<gene>
    <name evidence="2" type="ORF">B7463_g1321</name>
</gene>
<organism evidence="2 3">
    <name type="scientific">Scytalidium lignicola</name>
    <name type="common">Hyphomycete</name>
    <dbReference type="NCBI Taxonomy" id="5539"/>
    <lineage>
        <taxon>Eukaryota</taxon>
        <taxon>Fungi</taxon>
        <taxon>Dikarya</taxon>
        <taxon>Ascomycota</taxon>
        <taxon>Pezizomycotina</taxon>
        <taxon>Leotiomycetes</taxon>
        <taxon>Leotiomycetes incertae sedis</taxon>
        <taxon>Scytalidium</taxon>
    </lineage>
</organism>
<keyword evidence="3" id="KW-1185">Reference proteome</keyword>
<protein>
    <submittedName>
        <fullName evidence="2">Uncharacterized protein</fullName>
    </submittedName>
</protein>
<dbReference type="EMBL" id="NCSJ02000013">
    <property type="protein sequence ID" value="RFU35050.1"/>
    <property type="molecule type" value="Genomic_DNA"/>
</dbReference>
<dbReference type="AlphaFoldDB" id="A0A3E2HNV1"/>
<feature type="compositionally biased region" description="Basic and acidic residues" evidence="1">
    <location>
        <begin position="92"/>
        <end position="106"/>
    </location>
</feature>
<reference evidence="2 3" key="1">
    <citation type="submission" date="2018-05" db="EMBL/GenBank/DDBJ databases">
        <title>Draft genome sequence of Scytalidium lignicola DSM 105466, a ubiquitous saprotrophic fungus.</title>
        <authorList>
            <person name="Buettner E."/>
            <person name="Gebauer A.M."/>
            <person name="Hofrichter M."/>
            <person name="Liers C."/>
            <person name="Kellner H."/>
        </authorList>
    </citation>
    <scope>NUCLEOTIDE SEQUENCE [LARGE SCALE GENOMIC DNA]</scope>
    <source>
        <strain evidence="2 3">DSM 105466</strain>
    </source>
</reference>
<feature type="non-terminal residue" evidence="2">
    <location>
        <position position="191"/>
    </location>
</feature>
<feature type="compositionally biased region" description="Polar residues" evidence="1">
    <location>
        <begin position="124"/>
        <end position="143"/>
    </location>
</feature>
<name>A0A3E2HNV1_SCYLI</name>
<sequence length="191" mass="20772">MTPGVLRLVQWCWAQYQVATVPVASAPTNAVGSARHAEFAITPVPVTYSEPSLEVGATTDRSFVPVPFSPADGDWTSDGAKMEMPDATSRGGQEEVGRPMRARGQEEEQEQGPLGPKSARKSTEQQGSLLQPNSQTVKHQNPLTREHDAPSSGSSLSFLLSPWKKNNTFFSPSPSLYLLLFHLLLQEGLLQ</sequence>
<dbReference type="Proteomes" id="UP000258309">
    <property type="component" value="Unassembled WGS sequence"/>
</dbReference>
<feature type="non-terminal residue" evidence="2">
    <location>
        <position position="1"/>
    </location>
</feature>
<proteinExistence type="predicted"/>
<evidence type="ECO:0000256" key="1">
    <source>
        <dbReference type="SAM" id="MobiDB-lite"/>
    </source>
</evidence>
<evidence type="ECO:0000313" key="2">
    <source>
        <dbReference type="EMBL" id="RFU35050.1"/>
    </source>
</evidence>
<evidence type="ECO:0000313" key="3">
    <source>
        <dbReference type="Proteomes" id="UP000258309"/>
    </source>
</evidence>
<feature type="region of interest" description="Disordered" evidence="1">
    <location>
        <begin position="62"/>
        <end position="156"/>
    </location>
</feature>
<accession>A0A3E2HNV1</accession>